<keyword evidence="5 8" id="KW-0456">Lyase</keyword>
<evidence type="ECO:0000313" key="12">
    <source>
        <dbReference type="Proteomes" id="UP001265746"/>
    </source>
</evidence>
<gene>
    <name evidence="11" type="ORF">N8I77_005065</name>
</gene>
<keyword evidence="12" id="KW-1185">Reference proteome</keyword>
<evidence type="ECO:0000256" key="2">
    <source>
        <dbReference type="ARBA" id="ARBA00022723"/>
    </source>
</evidence>
<evidence type="ECO:0000256" key="7">
    <source>
        <dbReference type="ARBA" id="ARBA00038889"/>
    </source>
</evidence>
<keyword evidence="4" id="KW-0862">Zinc</keyword>
<evidence type="ECO:0000259" key="10">
    <source>
        <dbReference type="Pfam" id="PF04909"/>
    </source>
</evidence>
<protein>
    <recommendedName>
        <fullName evidence="7">6-methylsalicylate decarboxylase</fullName>
        <ecNumber evidence="7">4.1.1.52</ecNumber>
    </recommendedName>
</protein>
<dbReference type="Gene3D" id="3.20.20.140">
    <property type="entry name" value="Metal-dependent hydrolases"/>
    <property type="match status" value="1"/>
</dbReference>
<accession>A0AAD9W997</accession>
<organism evidence="11 12">
    <name type="scientific">Phomopsis amygdali</name>
    <name type="common">Fusicoccum amygdali</name>
    <dbReference type="NCBI Taxonomy" id="1214568"/>
    <lineage>
        <taxon>Eukaryota</taxon>
        <taxon>Fungi</taxon>
        <taxon>Dikarya</taxon>
        <taxon>Ascomycota</taxon>
        <taxon>Pezizomycotina</taxon>
        <taxon>Sordariomycetes</taxon>
        <taxon>Sordariomycetidae</taxon>
        <taxon>Diaporthales</taxon>
        <taxon>Diaporthaceae</taxon>
        <taxon>Diaporthe</taxon>
    </lineage>
</organism>
<dbReference type="GO" id="GO:0047596">
    <property type="term" value="F:6-methylsalicylate decarboxylase activity"/>
    <property type="evidence" value="ECO:0007669"/>
    <property type="project" value="UniProtKB-EC"/>
</dbReference>
<dbReference type="AlphaFoldDB" id="A0AAD9W997"/>
<evidence type="ECO:0000256" key="1">
    <source>
        <dbReference type="ARBA" id="ARBA00005871"/>
    </source>
</evidence>
<dbReference type="PANTHER" id="PTHR21240">
    <property type="entry name" value="2-AMINO-3-CARBOXYLMUCONATE-6-SEMIALDEHYDE DECARBOXYLASE"/>
    <property type="match status" value="1"/>
</dbReference>
<dbReference type="InterPro" id="IPR032465">
    <property type="entry name" value="ACMSD"/>
</dbReference>
<dbReference type="GO" id="GO:0005829">
    <property type="term" value="C:cytosol"/>
    <property type="evidence" value="ECO:0007669"/>
    <property type="project" value="TreeGrafter"/>
</dbReference>
<dbReference type="PANTHER" id="PTHR21240:SF29">
    <property type="entry name" value="AMIDOHYDROLASE-RELATED DOMAIN-CONTAINING PROTEIN"/>
    <property type="match status" value="1"/>
</dbReference>
<dbReference type="GO" id="GO:0016787">
    <property type="term" value="F:hydrolase activity"/>
    <property type="evidence" value="ECO:0007669"/>
    <property type="project" value="InterPro"/>
</dbReference>
<name>A0AAD9W997_PHOAM</name>
<feature type="chain" id="PRO_5042147147" description="6-methylsalicylate decarboxylase" evidence="9">
    <location>
        <begin position="20"/>
        <end position="348"/>
    </location>
</feature>
<feature type="domain" description="Amidohydrolase-related" evidence="10">
    <location>
        <begin position="23"/>
        <end position="303"/>
    </location>
</feature>
<keyword evidence="9" id="KW-0732">Signal</keyword>
<comment type="caution">
    <text evidence="11">The sequence shown here is derived from an EMBL/GenBank/DDBJ whole genome shotgun (WGS) entry which is preliminary data.</text>
</comment>
<dbReference type="Proteomes" id="UP001265746">
    <property type="component" value="Unassembled WGS sequence"/>
</dbReference>
<dbReference type="Pfam" id="PF04909">
    <property type="entry name" value="Amidohydro_2"/>
    <property type="match status" value="1"/>
</dbReference>
<evidence type="ECO:0000256" key="3">
    <source>
        <dbReference type="ARBA" id="ARBA00022793"/>
    </source>
</evidence>
<dbReference type="GO" id="GO:0046872">
    <property type="term" value="F:metal ion binding"/>
    <property type="evidence" value="ECO:0007669"/>
    <property type="project" value="UniProtKB-KW"/>
</dbReference>
<dbReference type="EC" id="4.1.1.52" evidence="7"/>
<feature type="signal peptide" evidence="9">
    <location>
        <begin position="1"/>
        <end position="19"/>
    </location>
</feature>
<proteinExistence type="inferred from homology"/>
<evidence type="ECO:0000256" key="6">
    <source>
        <dbReference type="ARBA" id="ARBA00036832"/>
    </source>
</evidence>
<dbReference type="SUPFAM" id="SSF51556">
    <property type="entry name" value="Metallo-dependent hydrolases"/>
    <property type="match status" value="1"/>
</dbReference>
<keyword evidence="3 8" id="KW-0210">Decarboxylase</keyword>
<evidence type="ECO:0000256" key="9">
    <source>
        <dbReference type="SAM" id="SignalP"/>
    </source>
</evidence>
<evidence type="ECO:0000256" key="8">
    <source>
        <dbReference type="RuleBase" id="RU366045"/>
    </source>
</evidence>
<dbReference type="InterPro" id="IPR032466">
    <property type="entry name" value="Metal_Hydrolase"/>
</dbReference>
<dbReference type="GO" id="GO:0019748">
    <property type="term" value="P:secondary metabolic process"/>
    <property type="evidence" value="ECO:0007669"/>
    <property type="project" value="TreeGrafter"/>
</dbReference>
<reference evidence="11" key="1">
    <citation type="submission" date="2023-06" db="EMBL/GenBank/DDBJ databases">
        <authorList>
            <person name="Noh H."/>
        </authorList>
    </citation>
    <scope>NUCLEOTIDE SEQUENCE</scope>
    <source>
        <strain evidence="11">DUCC20226</strain>
    </source>
</reference>
<comment type="similarity">
    <text evidence="1">Belongs to the metallo-dependent hydrolases superfamily. ACMSD family.</text>
</comment>
<keyword evidence="2" id="KW-0479">Metal-binding</keyword>
<evidence type="ECO:0000256" key="4">
    <source>
        <dbReference type="ARBA" id="ARBA00022833"/>
    </source>
</evidence>
<evidence type="ECO:0000256" key="5">
    <source>
        <dbReference type="ARBA" id="ARBA00023239"/>
    </source>
</evidence>
<dbReference type="EMBL" id="JAUJFL010000002">
    <property type="protein sequence ID" value="KAK2611741.1"/>
    <property type="molecule type" value="Genomic_DNA"/>
</dbReference>
<evidence type="ECO:0000313" key="11">
    <source>
        <dbReference type="EMBL" id="KAK2611741.1"/>
    </source>
</evidence>
<sequence length="348" mass="37670">MVRFCKLLALGAAFTSALAFERVDTHIHALPPPYVEALNAAGGDPSGFPTPDWTLEATIRSMNQVNTDIAILSLSTPGVPIAGTGEAARVLTRTMNVYFGNATTESEYSKRLEFFGVLPDWRDVNGTLAELDYLYLSQRLCNGVTAYTTYGDMLLGDPLFALIWAKLQSYKALVFIHPGVLAVSPKFIASNLAQPVVDYPIATTRTAVDLVMTQTMRRCPDVDIILSHAGGALPFVAGRAIGSLALPEIASAVGYDIVHARQDFGRFYYDVALSVSAAQLHGLLDFADESHILFGSDFPYAPQVAINTLLAQYAAFVATDDRGSMVSPLKLRENSLKLLSKHTLGKSF</sequence>
<comment type="catalytic activity">
    <reaction evidence="6">
        <text>6-methylsalicylate + H(+) = 3-methylphenol + CO2</text>
        <dbReference type="Rhea" id="RHEA:23112"/>
        <dbReference type="ChEBI" id="CHEBI:15378"/>
        <dbReference type="ChEBI" id="CHEBI:16526"/>
        <dbReference type="ChEBI" id="CHEBI:17231"/>
        <dbReference type="ChEBI" id="CHEBI:36658"/>
        <dbReference type="EC" id="4.1.1.52"/>
    </reaction>
    <physiologicalReaction direction="left-to-right" evidence="6">
        <dbReference type="Rhea" id="RHEA:23113"/>
    </physiologicalReaction>
</comment>
<dbReference type="InterPro" id="IPR006680">
    <property type="entry name" value="Amidohydro-rel"/>
</dbReference>